<keyword evidence="3" id="KW-1185">Reference proteome</keyword>
<feature type="compositionally biased region" description="Polar residues" evidence="1">
    <location>
        <begin position="108"/>
        <end position="118"/>
    </location>
</feature>
<reference evidence="2" key="1">
    <citation type="submission" date="2020-03" db="EMBL/GenBank/DDBJ databases">
        <authorList>
            <person name="Weist P."/>
        </authorList>
    </citation>
    <scope>NUCLEOTIDE SEQUENCE</scope>
</reference>
<accession>A0A9N7Z3M5</accession>
<name>A0A9N7Z3M5_PLEPL</name>
<feature type="compositionally biased region" description="Polar residues" evidence="1">
    <location>
        <begin position="57"/>
        <end position="67"/>
    </location>
</feature>
<dbReference type="EMBL" id="CADEAL010003984">
    <property type="protein sequence ID" value="CAB1448634.1"/>
    <property type="molecule type" value="Genomic_DNA"/>
</dbReference>
<evidence type="ECO:0000313" key="2">
    <source>
        <dbReference type="EMBL" id="CAB1448634.1"/>
    </source>
</evidence>
<proteinExistence type="predicted"/>
<gene>
    <name evidence="2" type="ORF">PLEPLA_LOCUS36284</name>
</gene>
<organism evidence="2 3">
    <name type="scientific">Pleuronectes platessa</name>
    <name type="common">European plaice</name>
    <dbReference type="NCBI Taxonomy" id="8262"/>
    <lineage>
        <taxon>Eukaryota</taxon>
        <taxon>Metazoa</taxon>
        <taxon>Chordata</taxon>
        <taxon>Craniata</taxon>
        <taxon>Vertebrata</taxon>
        <taxon>Euteleostomi</taxon>
        <taxon>Actinopterygii</taxon>
        <taxon>Neopterygii</taxon>
        <taxon>Teleostei</taxon>
        <taxon>Neoteleostei</taxon>
        <taxon>Acanthomorphata</taxon>
        <taxon>Carangaria</taxon>
        <taxon>Pleuronectiformes</taxon>
        <taxon>Pleuronectoidei</taxon>
        <taxon>Pleuronectidae</taxon>
        <taxon>Pleuronectes</taxon>
    </lineage>
</organism>
<sequence length="118" mass="12819">MEQEMRLVCCGRPSLQDMDEGGHTHVGWLITRRGPSQTGWGVEPFSQTEAGFQTPSVRAVNSQSGSGSVPRRLSPQQRLCNGTLLNDAEGTRVQSWPGAPDSLLAPRSSPSTTLWPRC</sequence>
<evidence type="ECO:0000256" key="1">
    <source>
        <dbReference type="SAM" id="MobiDB-lite"/>
    </source>
</evidence>
<protein>
    <submittedName>
        <fullName evidence="2">Uncharacterized protein</fullName>
    </submittedName>
</protein>
<feature type="region of interest" description="Disordered" evidence="1">
    <location>
        <begin position="90"/>
        <end position="118"/>
    </location>
</feature>
<comment type="caution">
    <text evidence="2">The sequence shown here is derived from an EMBL/GenBank/DDBJ whole genome shotgun (WGS) entry which is preliminary data.</text>
</comment>
<feature type="region of interest" description="Disordered" evidence="1">
    <location>
        <begin position="57"/>
        <end position="77"/>
    </location>
</feature>
<evidence type="ECO:0000313" key="3">
    <source>
        <dbReference type="Proteomes" id="UP001153269"/>
    </source>
</evidence>
<dbReference type="Proteomes" id="UP001153269">
    <property type="component" value="Unassembled WGS sequence"/>
</dbReference>
<dbReference type="AlphaFoldDB" id="A0A9N7Z3M5"/>